<feature type="compositionally biased region" description="Polar residues" evidence="1">
    <location>
        <begin position="1"/>
        <end position="11"/>
    </location>
</feature>
<dbReference type="InterPro" id="IPR002711">
    <property type="entry name" value="HNH"/>
</dbReference>
<dbReference type="STRING" id="158898.SAMN04488548_13520"/>
<dbReference type="SMART" id="SM00507">
    <property type="entry name" value="HNHc"/>
    <property type="match status" value="1"/>
</dbReference>
<dbReference type="Pfam" id="PF01844">
    <property type="entry name" value="HNH"/>
    <property type="match status" value="1"/>
</dbReference>
<dbReference type="InterPro" id="IPR003615">
    <property type="entry name" value="HNH_nuc"/>
</dbReference>
<feature type="domain" description="HNH nuclease" evidence="2">
    <location>
        <begin position="44"/>
        <end position="99"/>
    </location>
</feature>
<evidence type="ECO:0000313" key="3">
    <source>
        <dbReference type="EMBL" id="SDU77304.1"/>
    </source>
</evidence>
<dbReference type="EMBL" id="FNLM01000035">
    <property type="protein sequence ID" value="SDU77304.1"/>
    <property type="molecule type" value="Genomic_DNA"/>
</dbReference>
<proteinExistence type="predicted"/>
<sequence length="112" mass="12462">MPGNAEGTQEVRSNRLHHPHSRPHLLPKTPNHLAPIQGRNVPHRLQTACFRRDQYTCQRCGHHGNPGDGTLHADHTRNRAAGGPNHLDNLETLCTECHKPKTQREAKAGKGL</sequence>
<dbReference type="AlphaFoldDB" id="A0A1H2L900"/>
<keyword evidence="3" id="KW-0378">Hydrolase</keyword>
<dbReference type="Proteomes" id="UP000183180">
    <property type="component" value="Unassembled WGS sequence"/>
</dbReference>
<dbReference type="GO" id="GO:0004519">
    <property type="term" value="F:endonuclease activity"/>
    <property type="evidence" value="ECO:0007669"/>
    <property type="project" value="UniProtKB-KW"/>
</dbReference>
<evidence type="ECO:0000256" key="1">
    <source>
        <dbReference type="SAM" id="MobiDB-lite"/>
    </source>
</evidence>
<dbReference type="RefSeq" id="WP_208863705.1">
    <property type="nucleotide sequence ID" value="NZ_FNLM01000035.1"/>
</dbReference>
<dbReference type="Gene3D" id="1.10.30.50">
    <property type="match status" value="1"/>
</dbReference>
<keyword evidence="3" id="KW-0540">Nuclease</keyword>
<feature type="compositionally biased region" description="Basic residues" evidence="1">
    <location>
        <begin position="14"/>
        <end position="25"/>
    </location>
</feature>
<accession>A0A1H2L900</accession>
<reference evidence="3 4" key="1">
    <citation type="submission" date="2016-10" db="EMBL/GenBank/DDBJ databases">
        <authorList>
            <person name="de Groot N.N."/>
        </authorList>
    </citation>
    <scope>NUCLEOTIDE SEQUENCE [LARGE SCALE GENOMIC DNA]</scope>
    <source>
        <strain evidence="3 4">DSM 44215</strain>
    </source>
</reference>
<gene>
    <name evidence="3" type="ORF">SAMN04488548_13520</name>
</gene>
<organism evidence="3 4">
    <name type="scientific">Gordonia westfalica</name>
    <dbReference type="NCBI Taxonomy" id="158898"/>
    <lineage>
        <taxon>Bacteria</taxon>
        <taxon>Bacillati</taxon>
        <taxon>Actinomycetota</taxon>
        <taxon>Actinomycetes</taxon>
        <taxon>Mycobacteriales</taxon>
        <taxon>Gordoniaceae</taxon>
        <taxon>Gordonia</taxon>
    </lineage>
</organism>
<evidence type="ECO:0000259" key="2">
    <source>
        <dbReference type="SMART" id="SM00507"/>
    </source>
</evidence>
<feature type="region of interest" description="Disordered" evidence="1">
    <location>
        <begin position="1"/>
        <end position="37"/>
    </location>
</feature>
<name>A0A1H2L900_9ACTN</name>
<dbReference type="GO" id="GO:0003676">
    <property type="term" value="F:nucleic acid binding"/>
    <property type="evidence" value="ECO:0007669"/>
    <property type="project" value="InterPro"/>
</dbReference>
<evidence type="ECO:0000313" key="4">
    <source>
        <dbReference type="Proteomes" id="UP000183180"/>
    </source>
</evidence>
<feature type="region of interest" description="Disordered" evidence="1">
    <location>
        <begin position="64"/>
        <end position="87"/>
    </location>
</feature>
<dbReference type="CDD" id="cd00085">
    <property type="entry name" value="HNHc"/>
    <property type="match status" value="1"/>
</dbReference>
<protein>
    <submittedName>
        <fullName evidence="3">HNH endonuclease</fullName>
    </submittedName>
</protein>
<keyword evidence="3" id="KW-0255">Endonuclease</keyword>
<dbReference type="GO" id="GO:0008270">
    <property type="term" value="F:zinc ion binding"/>
    <property type="evidence" value="ECO:0007669"/>
    <property type="project" value="InterPro"/>
</dbReference>